<dbReference type="KEGG" id="rdp:RD2015_4663"/>
<dbReference type="AlphaFoldDB" id="A0A0U3NL48"/>
<evidence type="ECO:0000313" key="2">
    <source>
        <dbReference type="Proteomes" id="UP000060699"/>
    </source>
</evidence>
<sequence length="79" mass="8406">MGVTVPTLLRLEAGDPTVSVGILASALWLLQRDAELGQLAAPEQDGGAIELDVREAIELGKSRAQASAEARLRRLQEGR</sequence>
<dbReference type="PATRIC" id="fig|76731.3.peg.4778"/>
<gene>
    <name evidence="1" type="ORF">RD2015_4663</name>
</gene>
<dbReference type="STRING" id="76731.RD2015_4663"/>
<keyword evidence="1" id="KW-0238">DNA-binding</keyword>
<organism evidence="1 2">
    <name type="scientific">Roseateles depolymerans</name>
    <dbReference type="NCBI Taxonomy" id="76731"/>
    <lineage>
        <taxon>Bacteria</taxon>
        <taxon>Pseudomonadati</taxon>
        <taxon>Pseudomonadota</taxon>
        <taxon>Betaproteobacteria</taxon>
        <taxon>Burkholderiales</taxon>
        <taxon>Sphaerotilaceae</taxon>
        <taxon>Roseateles</taxon>
    </lineage>
</organism>
<reference evidence="1 2" key="1">
    <citation type="submission" date="2015-12" db="EMBL/GenBank/DDBJ databases">
        <title>Complete genome of Roseateles depolymerans KCTC 42856.</title>
        <authorList>
            <person name="Kim K.M."/>
        </authorList>
    </citation>
    <scope>NUCLEOTIDE SEQUENCE [LARGE SCALE GENOMIC DNA]</scope>
    <source>
        <strain evidence="1 2">KCTC 42856</strain>
    </source>
</reference>
<dbReference type="GO" id="GO:0003677">
    <property type="term" value="F:DNA binding"/>
    <property type="evidence" value="ECO:0007669"/>
    <property type="project" value="UniProtKB-KW"/>
</dbReference>
<accession>A0A0U3NL48</accession>
<keyword evidence="2" id="KW-1185">Reference proteome</keyword>
<proteinExistence type="predicted"/>
<dbReference type="Proteomes" id="UP000060699">
    <property type="component" value="Chromosome"/>
</dbReference>
<name>A0A0U3NL48_9BURK</name>
<dbReference type="EMBL" id="CP013729">
    <property type="protein sequence ID" value="ALV09104.1"/>
    <property type="molecule type" value="Genomic_DNA"/>
</dbReference>
<protein>
    <submittedName>
        <fullName evidence="1">Putative DNA-binding protein</fullName>
    </submittedName>
</protein>
<evidence type="ECO:0000313" key="1">
    <source>
        <dbReference type="EMBL" id="ALV09104.1"/>
    </source>
</evidence>